<keyword evidence="1" id="KW-1133">Transmembrane helix</keyword>
<proteinExistence type="predicted"/>
<feature type="transmembrane region" description="Helical" evidence="1">
    <location>
        <begin position="12"/>
        <end position="39"/>
    </location>
</feature>
<comment type="caution">
    <text evidence="2">The sequence shown here is derived from an EMBL/GenBank/DDBJ whole genome shotgun (WGS) entry which is preliminary data.</text>
</comment>
<evidence type="ECO:0000313" key="2">
    <source>
        <dbReference type="EMBL" id="MBH9699940.1"/>
    </source>
</evidence>
<organism evidence="2 3">
    <name type="scientific">Burkholderia cepacia</name>
    <name type="common">Pseudomonas cepacia</name>
    <dbReference type="NCBI Taxonomy" id="292"/>
    <lineage>
        <taxon>Bacteria</taxon>
        <taxon>Pseudomonadati</taxon>
        <taxon>Pseudomonadota</taxon>
        <taxon>Betaproteobacteria</taxon>
        <taxon>Burkholderiales</taxon>
        <taxon>Burkholderiaceae</taxon>
        <taxon>Burkholderia</taxon>
        <taxon>Burkholderia cepacia complex</taxon>
    </lineage>
</organism>
<protein>
    <submittedName>
        <fullName evidence="2">Uncharacterized protein</fullName>
    </submittedName>
</protein>
<reference evidence="2" key="1">
    <citation type="submission" date="2020-12" db="EMBL/GenBank/DDBJ databases">
        <title>Burkholderia cepacia complex in Mexico.</title>
        <authorList>
            <person name="Estrada P."/>
        </authorList>
    </citation>
    <scope>NUCLEOTIDE SEQUENCE</scope>
    <source>
        <strain evidence="2">871</strain>
    </source>
</reference>
<dbReference type="EMBL" id="JAEDXG010000028">
    <property type="protein sequence ID" value="MBH9699940.1"/>
    <property type="molecule type" value="Genomic_DNA"/>
</dbReference>
<dbReference type="Proteomes" id="UP000645612">
    <property type="component" value="Unassembled WGS sequence"/>
</dbReference>
<evidence type="ECO:0000313" key="3">
    <source>
        <dbReference type="Proteomes" id="UP000645612"/>
    </source>
</evidence>
<dbReference type="RefSeq" id="WP_176131857.1">
    <property type="nucleotide sequence ID" value="NZ_CADDZZ010000041.1"/>
</dbReference>
<sequence>MSTRHGSRLRAARIVGLLMATVVLTISTGWFVVYGLIVAVSATAADHPIAVVIRETPDYLVLAALLLAELVRALVDLAGLVRGTRTPR</sequence>
<keyword evidence="1" id="KW-0472">Membrane</keyword>
<dbReference type="AlphaFoldDB" id="A0A8I1DPL9"/>
<feature type="transmembrane region" description="Helical" evidence="1">
    <location>
        <begin position="59"/>
        <end position="81"/>
    </location>
</feature>
<keyword evidence="1" id="KW-0812">Transmembrane</keyword>
<evidence type="ECO:0000256" key="1">
    <source>
        <dbReference type="SAM" id="Phobius"/>
    </source>
</evidence>
<gene>
    <name evidence="2" type="ORF">JAO13_26190</name>
</gene>
<name>A0A8I1DPL9_BURCE</name>
<accession>A0A8I1DPL9</accession>